<reference evidence="1 2" key="1">
    <citation type="submission" date="2012-02" db="EMBL/GenBank/DDBJ databases">
        <title>The Genome Sequence of Parabacteroides goldsteinii CL02T12C30.</title>
        <authorList>
            <consortium name="The Broad Institute Genome Sequencing Platform"/>
            <person name="Earl A."/>
            <person name="Ward D."/>
            <person name="Feldgarden M."/>
            <person name="Gevers D."/>
            <person name="Zitomersky N.L."/>
            <person name="Coyne M.J."/>
            <person name="Comstock L.E."/>
            <person name="Young S.K."/>
            <person name="Zeng Q."/>
            <person name="Gargeya S."/>
            <person name="Fitzgerald M."/>
            <person name="Haas B."/>
            <person name="Abouelleil A."/>
            <person name="Alvarado L."/>
            <person name="Arachchi H.M."/>
            <person name="Berlin A."/>
            <person name="Chapman S.B."/>
            <person name="Gearin G."/>
            <person name="Goldberg J."/>
            <person name="Griggs A."/>
            <person name="Gujja S."/>
            <person name="Hansen M."/>
            <person name="Heiman D."/>
            <person name="Howarth C."/>
            <person name="Larimer J."/>
            <person name="Lui A."/>
            <person name="MacDonald P.J.P."/>
            <person name="McCowen C."/>
            <person name="Montmayeur A."/>
            <person name="Murphy C."/>
            <person name="Neiman D."/>
            <person name="Pearson M."/>
            <person name="Priest M."/>
            <person name="Roberts A."/>
            <person name="Saif S."/>
            <person name="Shea T."/>
            <person name="Sisk P."/>
            <person name="Stolte C."/>
            <person name="Sykes S."/>
            <person name="Wortman J."/>
            <person name="Nusbaum C."/>
            <person name="Birren B."/>
        </authorList>
    </citation>
    <scope>NUCLEOTIDE SEQUENCE [LARGE SCALE GENOMIC DNA]</scope>
    <source>
        <strain evidence="1 2">CL02T12C30</strain>
    </source>
</reference>
<dbReference type="HOGENOM" id="CLU_3219666_0_0_10"/>
<name>K5ZE06_9BACT</name>
<sequence>MLDYLRFLFRNEKELIEDEWFSESEFLEQVYSTVMMLANNLEEE</sequence>
<gene>
    <name evidence="1" type="ORF">HMPREF1076_04474</name>
</gene>
<dbReference type="PATRIC" id="fig|999418.3.peg.4545"/>
<comment type="caution">
    <text evidence="1">The sequence shown here is derived from an EMBL/GenBank/DDBJ whole genome shotgun (WGS) entry which is preliminary data.</text>
</comment>
<dbReference type="AlphaFoldDB" id="K5ZE06"/>
<proteinExistence type="predicted"/>
<dbReference type="Proteomes" id="UP000006330">
    <property type="component" value="Unassembled WGS sequence"/>
</dbReference>
<dbReference type="EMBL" id="AGZO01000031">
    <property type="protein sequence ID" value="EKN09445.1"/>
    <property type="molecule type" value="Genomic_DNA"/>
</dbReference>
<evidence type="ECO:0000313" key="2">
    <source>
        <dbReference type="Proteomes" id="UP000006330"/>
    </source>
</evidence>
<protein>
    <submittedName>
        <fullName evidence="1">Uncharacterized protein</fullName>
    </submittedName>
</protein>
<evidence type="ECO:0000313" key="1">
    <source>
        <dbReference type="EMBL" id="EKN09445.1"/>
    </source>
</evidence>
<organism evidence="1 2">
    <name type="scientific">Parabacteroides goldsteinii CL02T12C30</name>
    <dbReference type="NCBI Taxonomy" id="999418"/>
    <lineage>
        <taxon>Bacteria</taxon>
        <taxon>Pseudomonadati</taxon>
        <taxon>Bacteroidota</taxon>
        <taxon>Bacteroidia</taxon>
        <taxon>Bacteroidales</taxon>
        <taxon>Tannerellaceae</taxon>
        <taxon>Parabacteroides</taxon>
    </lineage>
</organism>
<accession>K5ZE06</accession>